<feature type="transmembrane region" description="Helical" evidence="1">
    <location>
        <begin position="56"/>
        <end position="75"/>
    </location>
</feature>
<organism evidence="2 3">
    <name type="scientific">Litoribacillus peritrichatus</name>
    <dbReference type="NCBI Taxonomy" id="718191"/>
    <lineage>
        <taxon>Bacteria</taxon>
        <taxon>Pseudomonadati</taxon>
        <taxon>Pseudomonadota</taxon>
        <taxon>Gammaproteobacteria</taxon>
        <taxon>Oceanospirillales</taxon>
        <taxon>Oceanospirillaceae</taxon>
        <taxon>Litoribacillus</taxon>
    </lineage>
</organism>
<proteinExistence type="predicted"/>
<evidence type="ECO:0000256" key="1">
    <source>
        <dbReference type="SAM" id="Phobius"/>
    </source>
</evidence>
<evidence type="ECO:0000313" key="2">
    <source>
        <dbReference type="EMBL" id="GAA3919489.1"/>
    </source>
</evidence>
<keyword evidence="3" id="KW-1185">Reference proteome</keyword>
<comment type="caution">
    <text evidence="2">The sequence shown here is derived from an EMBL/GenBank/DDBJ whole genome shotgun (WGS) entry which is preliminary data.</text>
</comment>
<dbReference type="EMBL" id="BAABBN010000004">
    <property type="protein sequence ID" value="GAA3919489.1"/>
    <property type="molecule type" value="Genomic_DNA"/>
</dbReference>
<protein>
    <recommendedName>
        <fullName evidence="4">DUF2269 domain-containing protein</fullName>
    </recommendedName>
</protein>
<feature type="transmembrane region" description="Helical" evidence="1">
    <location>
        <begin position="95"/>
        <end position="113"/>
    </location>
</feature>
<accession>A0ABP7MFN2</accession>
<keyword evidence="1" id="KW-1133">Transmembrane helix</keyword>
<feature type="transmembrane region" description="Helical" evidence="1">
    <location>
        <begin position="16"/>
        <end position="36"/>
    </location>
</feature>
<dbReference type="InterPro" id="IPR018729">
    <property type="entry name" value="DUF2269_transmembrane"/>
</dbReference>
<keyword evidence="1" id="KW-0812">Transmembrane</keyword>
<keyword evidence="1" id="KW-0472">Membrane</keyword>
<dbReference type="Proteomes" id="UP001501565">
    <property type="component" value="Unassembled WGS sequence"/>
</dbReference>
<feature type="transmembrane region" description="Helical" evidence="1">
    <location>
        <begin position="138"/>
        <end position="158"/>
    </location>
</feature>
<gene>
    <name evidence="2" type="ORF">GCM10022277_13650</name>
</gene>
<dbReference type="Pfam" id="PF10027">
    <property type="entry name" value="DUF2269"/>
    <property type="match status" value="1"/>
</dbReference>
<name>A0ABP7MFN2_9GAMM</name>
<dbReference type="RefSeq" id="WP_344796810.1">
    <property type="nucleotide sequence ID" value="NZ_BAABBN010000004.1"/>
</dbReference>
<sequence length="163" mass="18693">MDASTSYDSYLILKGLHLLGMVLFLGNIIITAWWKVMADKTRKPDVIAFAQRQVTLTDYVFTATGAGLIIGTGMWQTMQQGLDIHNTYWLNWGYWLFMVSGLIWAAILIPLQFKQAKLAKTFQNDQPIPDQYWKLNKLWMGFGTLATLLPLLNIYWMVAKPLT</sequence>
<evidence type="ECO:0008006" key="4">
    <source>
        <dbReference type="Google" id="ProtNLM"/>
    </source>
</evidence>
<evidence type="ECO:0000313" key="3">
    <source>
        <dbReference type="Proteomes" id="UP001501565"/>
    </source>
</evidence>
<reference evidence="3" key="1">
    <citation type="journal article" date="2019" name="Int. J. Syst. Evol. Microbiol.">
        <title>The Global Catalogue of Microorganisms (GCM) 10K type strain sequencing project: providing services to taxonomists for standard genome sequencing and annotation.</title>
        <authorList>
            <consortium name="The Broad Institute Genomics Platform"/>
            <consortium name="The Broad Institute Genome Sequencing Center for Infectious Disease"/>
            <person name="Wu L."/>
            <person name="Ma J."/>
        </authorList>
    </citation>
    <scope>NUCLEOTIDE SEQUENCE [LARGE SCALE GENOMIC DNA]</scope>
    <source>
        <strain evidence="3">JCM 17551</strain>
    </source>
</reference>